<name>A0A059C6T8_EUCGR</name>
<proteinExistence type="predicted"/>
<accession>A0A059C6T8</accession>
<dbReference type="PANTHER" id="PTHR45752">
    <property type="entry name" value="LEUCINE-RICH REPEAT-CONTAINING"/>
    <property type="match status" value="1"/>
</dbReference>
<dbReference type="AlphaFoldDB" id="A0A059C6T8"/>
<reference evidence="1" key="1">
    <citation type="submission" date="2013-07" db="EMBL/GenBank/DDBJ databases">
        <title>The genome of Eucalyptus grandis.</title>
        <authorList>
            <person name="Schmutz J."/>
            <person name="Hayes R."/>
            <person name="Myburg A."/>
            <person name="Tuskan G."/>
            <person name="Grattapaglia D."/>
            <person name="Rokhsar D.S."/>
        </authorList>
    </citation>
    <scope>NUCLEOTIDE SEQUENCE</scope>
    <source>
        <tissue evidence="1">Leaf extractions</tissue>
    </source>
</reference>
<dbReference type="InterPro" id="IPR032675">
    <property type="entry name" value="LRR_dom_sf"/>
</dbReference>
<dbReference type="EMBL" id="KK198757">
    <property type="protein sequence ID" value="KCW73924.1"/>
    <property type="molecule type" value="Genomic_DNA"/>
</dbReference>
<dbReference type="SUPFAM" id="SSF52058">
    <property type="entry name" value="L domain-like"/>
    <property type="match status" value="1"/>
</dbReference>
<sequence length="364" mass="41018">MINLEILEEKLFSARTSIFQGSVMSENLKVIEINSKSGLKRTPDFSKCLNLKRLVIRQSTKLLVVDGSLSKLEHLKHLEIISHGSLTRDDCDLCPVSFVSRSLKSLSELHIRGMHIRELHHSIGEMTRLKHLSLDHCSLLRTLPDSIGNLKMLMTMSLIGTPIKKLSNTIGKLESLPLDLSYLTNLFILHIWGDTPRLSEFKPGVPKIEWIEGLSDLDRLTIVVGDVTFPRINLATLSRLRILEITCVDTRSLTGLPSSLRELTLYNVKSPMGRSLFSNLTNMSSLCLVNCQLREVEFDDLLGQQLKKLRSLRLTKTAMLERLLVSRSEGLQTLEMDVCLGLMQTRGLEKLESLEAYTFGNAIP</sequence>
<dbReference type="InParanoid" id="A0A059C6T8"/>
<dbReference type="PANTHER" id="PTHR45752:SF187">
    <property type="entry name" value="LEUCINE-RICH REPEAT AND IQ DOMAIN-CONTAINING PROTEIN 4"/>
    <property type="match status" value="1"/>
</dbReference>
<gene>
    <name evidence="1" type="ORF">EUGRSUZ_E02511</name>
</gene>
<protein>
    <submittedName>
        <fullName evidence="1">Uncharacterized protein</fullName>
    </submittedName>
</protein>
<dbReference type="Gene3D" id="3.80.10.10">
    <property type="entry name" value="Ribonuclease Inhibitor"/>
    <property type="match status" value="2"/>
</dbReference>
<dbReference type="Gramene" id="KCW73924">
    <property type="protein sequence ID" value="KCW73924"/>
    <property type="gene ID" value="EUGRSUZ_E02511"/>
</dbReference>
<evidence type="ECO:0000313" key="1">
    <source>
        <dbReference type="EMBL" id="KCW73924.1"/>
    </source>
</evidence>
<dbReference type="InterPro" id="IPR050715">
    <property type="entry name" value="LRR-SigEffector_domain"/>
</dbReference>
<organism evidence="1">
    <name type="scientific">Eucalyptus grandis</name>
    <name type="common">Flooded gum</name>
    <dbReference type="NCBI Taxonomy" id="71139"/>
    <lineage>
        <taxon>Eukaryota</taxon>
        <taxon>Viridiplantae</taxon>
        <taxon>Streptophyta</taxon>
        <taxon>Embryophyta</taxon>
        <taxon>Tracheophyta</taxon>
        <taxon>Spermatophyta</taxon>
        <taxon>Magnoliopsida</taxon>
        <taxon>eudicotyledons</taxon>
        <taxon>Gunneridae</taxon>
        <taxon>Pentapetalae</taxon>
        <taxon>rosids</taxon>
        <taxon>malvids</taxon>
        <taxon>Myrtales</taxon>
        <taxon>Myrtaceae</taxon>
        <taxon>Myrtoideae</taxon>
        <taxon>Eucalypteae</taxon>
        <taxon>Eucalyptus</taxon>
    </lineage>
</organism>